<dbReference type="AlphaFoldDB" id="A0ABD3QTL5"/>
<gene>
    <name evidence="2" type="ORF">ACHAW5_005042</name>
</gene>
<evidence type="ECO:0000256" key="1">
    <source>
        <dbReference type="SAM" id="MobiDB-lite"/>
    </source>
</evidence>
<proteinExistence type="predicted"/>
<reference evidence="2 3" key="1">
    <citation type="submission" date="2024-10" db="EMBL/GenBank/DDBJ databases">
        <title>Updated reference genomes for cyclostephanoid diatoms.</title>
        <authorList>
            <person name="Roberts W.R."/>
            <person name="Alverson A.J."/>
        </authorList>
    </citation>
    <scope>NUCLEOTIDE SEQUENCE [LARGE SCALE GENOMIC DNA]</scope>
    <source>
        <strain evidence="2 3">AJA276-08</strain>
    </source>
</reference>
<accession>A0ABD3QTL5</accession>
<sequence length="170" mass="18689">MRDLCIPARNSTPDHDDGARVEEEHIGNVPCLVVRSDGCREQTCSSRRDARAKGTRIRPWNDHVDCDIRDLRQQVLDKAAMREGVERDRERLRSMKRSGGGLSQLRRRATMVGERCGPIWKKKGNVKKGEDEAAPTVGGANNDGGSRSTAAGCSDRVSHRHCGSGSKDPA</sequence>
<protein>
    <submittedName>
        <fullName evidence="2">Uncharacterized protein</fullName>
    </submittedName>
</protein>
<comment type="caution">
    <text evidence="2">The sequence shown here is derived from an EMBL/GenBank/DDBJ whole genome shotgun (WGS) entry which is preliminary data.</text>
</comment>
<evidence type="ECO:0000313" key="2">
    <source>
        <dbReference type="EMBL" id="KAL3802866.1"/>
    </source>
</evidence>
<feature type="region of interest" description="Disordered" evidence="1">
    <location>
        <begin position="89"/>
        <end position="108"/>
    </location>
</feature>
<feature type="region of interest" description="Disordered" evidence="1">
    <location>
        <begin position="120"/>
        <end position="170"/>
    </location>
</feature>
<organism evidence="2 3">
    <name type="scientific">Stephanodiscus triporus</name>
    <dbReference type="NCBI Taxonomy" id="2934178"/>
    <lineage>
        <taxon>Eukaryota</taxon>
        <taxon>Sar</taxon>
        <taxon>Stramenopiles</taxon>
        <taxon>Ochrophyta</taxon>
        <taxon>Bacillariophyta</taxon>
        <taxon>Coscinodiscophyceae</taxon>
        <taxon>Thalassiosirophycidae</taxon>
        <taxon>Stephanodiscales</taxon>
        <taxon>Stephanodiscaceae</taxon>
        <taxon>Stephanodiscus</taxon>
    </lineage>
</organism>
<name>A0ABD3QTL5_9STRA</name>
<evidence type="ECO:0000313" key="3">
    <source>
        <dbReference type="Proteomes" id="UP001530315"/>
    </source>
</evidence>
<keyword evidence="3" id="KW-1185">Reference proteome</keyword>
<dbReference type="EMBL" id="JALLAZ020000133">
    <property type="protein sequence ID" value="KAL3802866.1"/>
    <property type="molecule type" value="Genomic_DNA"/>
</dbReference>
<dbReference type="Proteomes" id="UP001530315">
    <property type="component" value="Unassembled WGS sequence"/>
</dbReference>